<proteinExistence type="predicted"/>
<protein>
    <submittedName>
        <fullName evidence="1">Uncharacterized protein</fullName>
    </submittedName>
</protein>
<evidence type="ECO:0000313" key="1">
    <source>
        <dbReference type="EMBL" id="POI31416.1"/>
    </source>
</evidence>
<evidence type="ECO:0000313" key="2">
    <source>
        <dbReference type="Proteomes" id="UP000237246"/>
    </source>
</evidence>
<name>A0A2P4T4W6_BAMTH</name>
<keyword evidence="2" id="KW-1185">Reference proteome</keyword>
<comment type="caution">
    <text evidence="1">The sequence shown here is derived from an EMBL/GenBank/DDBJ whole genome shotgun (WGS) entry which is preliminary data.</text>
</comment>
<accession>A0A2P4T4W6</accession>
<dbReference type="EMBL" id="PPHD01008728">
    <property type="protein sequence ID" value="POI31416.1"/>
    <property type="molecule type" value="Genomic_DNA"/>
</dbReference>
<dbReference type="Proteomes" id="UP000237246">
    <property type="component" value="Unassembled WGS sequence"/>
</dbReference>
<gene>
    <name evidence="1" type="ORF">CIB84_004832</name>
</gene>
<sequence length="12" mass="1378">MSATLLLQHNHI</sequence>
<reference evidence="1 2" key="1">
    <citation type="submission" date="2018-01" db="EMBL/GenBank/DDBJ databases">
        <title>Comparison of the Chinese Bamboo Partridge and Red Junglefowl genome sequences highlights the importance of demography in genome evolution.</title>
        <authorList>
            <person name="Tiley G.P."/>
            <person name="Kimball R.T."/>
            <person name="Braun E.L."/>
            <person name="Burleigh J.G."/>
        </authorList>
    </citation>
    <scope>NUCLEOTIDE SEQUENCE [LARGE SCALE GENOMIC DNA]</scope>
    <source>
        <strain evidence="1">RTK389</strain>
        <tissue evidence="1">Blood</tissue>
    </source>
</reference>
<organism evidence="1 2">
    <name type="scientific">Bambusicola thoracicus</name>
    <name type="common">Chinese bamboo-partridge</name>
    <name type="synonym">Perdix thoracica</name>
    <dbReference type="NCBI Taxonomy" id="9083"/>
    <lineage>
        <taxon>Eukaryota</taxon>
        <taxon>Metazoa</taxon>
        <taxon>Chordata</taxon>
        <taxon>Craniata</taxon>
        <taxon>Vertebrata</taxon>
        <taxon>Euteleostomi</taxon>
        <taxon>Archelosauria</taxon>
        <taxon>Archosauria</taxon>
        <taxon>Dinosauria</taxon>
        <taxon>Saurischia</taxon>
        <taxon>Theropoda</taxon>
        <taxon>Coelurosauria</taxon>
        <taxon>Aves</taxon>
        <taxon>Neognathae</taxon>
        <taxon>Galloanserae</taxon>
        <taxon>Galliformes</taxon>
        <taxon>Phasianidae</taxon>
        <taxon>Perdicinae</taxon>
        <taxon>Bambusicola</taxon>
    </lineage>
</organism>